<dbReference type="PROSITE" id="PS50995">
    <property type="entry name" value="HTH_MARR_2"/>
    <property type="match status" value="1"/>
</dbReference>
<dbReference type="SUPFAM" id="SSF46785">
    <property type="entry name" value="Winged helix' DNA-binding domain"/>
    <property type="match status" value="1"/>
</dbReference>
<dbReference type="GO" id="GO:0003700">
    <property type="term" value="F:DNA-binding transcription factor activity"/>
    <property type="evidence" value="ECO:0007669"/>
    <property type="project" value="InterPro"/>
</dbReference>
<dbReference type="InterPro" id="IPR000835">
    <property type="entry name" value="HTH_MarR-typ"/>
</dbReference>
<dbReference type="PANTHER" id="PTHR42756:SF1">
    <property type="entry name" value="TRANSCRIPTIONAL REPRESSOR OF EMRAB OPERON"/>
    <property type="match status" value="1"/>
</dbReference>
<dbReference type="eggNOG" id="COG1846">
    <property type="taxonomic scope" value="Bacteria"/>
</dbReference>
<name>A0A0A3IPK1_9BACI</name>
<evidence type="ECO:0000259" key="4">
    <source>
        <dbReference type="PROSITE" id="PS50995"/>
    </source>
</evidence>
<dbReference type="STRING" id="1220589.CD32_09140"/>
<evidence type="ECO:0000256" key="2">
    <source>
        <dbReference type="ARBA" id="ARBA00023125"/>
    </source>
</evidence>
<proteinExistence type="predicted"/>
<sequence>MNVSISEQERILLMFKSLGNQIGPKFEKAAQMSLSRFEVLYGLMQTEEINQSALQKSVNIDNAAITRHLKQLEAEGMVTRRKNPCDNREIFVRLTEEGRQRIGGCQSDKVSFIDQMFRNFNVRELQELANMLERIQQNIDESY</sequence>
<evidence type="ECO:0000313" key="6">
    <source>
        <dbReference type="Proteomes" id="UP000030437"/>
    </source>
</evidence>
<dbReference type="RefSeq" id="WP_036153736.1">
    <property type="nucleotide sequence ID" value="NZ_AVCX01000007.1"/>
</dbReference>
<dbReference type="Pfam" id="PF01047">
    <property type="entry name" value="MarR"/>
    <property type="match status" value="1"/>
</dbReference>
<dbReference type="CDD" id="cd00090">
    <property type="entry name" value="HTH_ARSR"/>
    <property type="match status" value="1"/>
</dbReference>
<keyword evidence="3" id="KW-0804">Transcription</keyword>
<dbReference type="PRINTS" id="PR00598">
    <property type="entry name" value="HTHMARR"/>
</dbReference>
<dbReference type="Proteomes" id="UP000030437">
    <property type="component" value="Unassembled WGS sequence"/>
</dbReference>
<feature type="domain" description="HTH marR-type" evidence="4">
    <location>
        <begin position="1"/>
        <end position="137"/>
    </location>
</feature>
<gene>
    <name evidence="5" type="ORF">CD32_09140</name>
</gene>
<evidence type="ECO:0000256" key="1">
    <source>
        <dbReference type="ARBA" id="ARBA00023015"/>
    </source>
</evidence>
<evidence type="ECO:0000313" key="5">
    <source>
        <dbReference type="EMBL" id="KGR85385.1"/>
    </source>
</evidence>
<dbReference type="EMBL" id="JPVP01000054">
    <property type="protein sequence ID" value="KGR85385.1"/>
    <property type="molecule type" value="Genomic_DNA"/>
</dbReference>
<dbReference type="SMART" id="SM00347">
    <property type="entry name" value="HTH_MARR"/>
    <property type="match status" value="1"/>
</dbReference>
<organism evidence="5 6">
    <name type="scientific">Lysinibacillus odysseyi 34hs-1 = NBRC 100172</name>
    <dbReference type="NCBI Taxonomy" id="1220589"/>
    <lineage>
        <taxon>Bacteria</taxon>
        <taxon>Bacillati</taxon>
        <taxon>Bacillota</taxon>
        <taxon>Bacilli</taxon>
        <taxon>Bacillales</taxon>
        <taxon>Bacillaceae</taxon>
        <taxon>Lysinibacillus</taxon>
    </lineage>
</organism>
<dbReference type="InterPro" id="IPR036388">
    <property type="entry name" value="WH-like_DNA-bd_sf"/>
</dbReference>
<keyword evidence="1" id="KW-0805">Transcription regulation</keyword>
<comment type="caution">
    <text evidence="5">The sequence shown here is derived from an EMBL/GenBank/DDBJ whole genome shotgun (WGS) entry which is preliminary data.</text>
</comment>
<reference evidence="5 6" key="1">
    <citation type="submission" date="2014-02" db="EMBL/GenBank/DDBJ databases">
        <title>Draft genome sequence of Lysinibacillus odysseyi NBRC 100172.</title>
        <authorList>
            <person name="Zhang F."/>
            <person name="Wang G."/>
            <person name="Zhang L."/>
        </authorList>
    </citation>
    <scope>NUCLEOTIDE SEQUENCE [LARGE SCALE GENOMIC DNA]</scope>
    <source>
        <strain evidence="5 6">NBRC 100172</strain>
    </source>
</reference>
<dbReference type="InterPro" id="IPR036390">
    <property type="entry name" value="WH_DNA-bd_sf"/>
</dbReference>
<dbReference type="Gene3D" id="1.10.10.10">
    <property type="entry name" value="Winged helix-like DNA-binding domain superfamily/Winged helix DNA-binding domain"/>
    <property type="match status" value="1"/>
</dbReference>
<dbReference type="PANTHER" id="PTHR42756">
    <property type="entry name" value="TRANSCRIPTIONAL REGULATOR, MARR"/>
    <property type="match status" value="1"/>
</dbReference>
<dbReference type="OrthoDB" id="2366010at2"/>
<keyword evidence="6" id="KW-1185">Reference proteome</keyword>
<dbReference type="AlphaFoldDB" id="A0A0A3IPK1"/>
<accession>A0A0A3IPK1</accession>
<keyword evidence="2" id="KW-0238">DNA-binding</keyword>
<evidence type="ECO:0000256" key="3">
    <source>
        <dbReference type="ARBA" id="ARBA00023163"/>
    </source>
</evidence>
<protein>
    <submittedName>
        <fullName evidence="5">MarR family transcriptional regulator</fullName>
    </submittedName>
</protein>
<dbReference type="GO" id="GO:0003677">
    <property type="term" value="F:DNA binding"/>
    <property type="evidence" value="ECO:0007669"/>
    <property type="project" value="UniProtKB-KW"/>
</dbReference>
<dbReference type="InterPro" id="IPR011991">
    <property type="entry name" value="ArsR-like_HTH"/>
</dbReference>